<evidence type="ECO:0000313" key="2">
    <source>
        <dbReference type="EMBL" id="KGN87288.1"/>
    </source>
</evidence>
<reference evidence="2 3" key="1">
    <citation type="submission" date="2014-08" db="EMBL/GenBank/DDBJ databases">
        <title>Porphyromonas gulae strain:COT-052_OH1451 Genome sequencing.</title>
        <authorList>
            <person name="Wallis C."/>
            <person name="Deusch O."/>
            <person name="O'Flynn C."/>
            <person name="Davis I."/>
            <person name="Jospin G."/>
            <person name="Darling A.E."/>
            <person name="Coil D.A."/>
            <person name="Alexiev A."/>
            <person name="Horsfall A."/>
            <person name="Kirkwood N."/>
            <person name="Harris S."/>
            <person name="Eisen J.A."/>
        </authorList>
    </citation>
    <scope>NUCLEOTIDE SEQUENCE [LARGE SCALE GENOMIC DNA]</scope>
    <source>
        <strain evidence="3">COT-052 OH1451</strain>
    </source>
</reference>
<dbReference type="Proteomes" id="UP000030130">
    <property type="component" value="Unassembled WGS sequence"/>
</dbReference>
<comment type="caution">
    <text evidence="2">The sequence shown here is derived from an EMBL/GenBank/DDBJ whole genome shotgun (WGS) entry which is preliminary data.</text>
</comment>
<evidence type="ECO:0000256" key="1">
    <source>
        <dbReference type="SAM" id="SignalP"/>
    </source>
</evidence>
<accession>A0A0A2F8G8</accession>
<evidence type="ECO:0000313" key="3">
    <source>
        <dbReference type="Proteomes" id="UP000030130"/>
    </source>
</evidence>
<gene>
    <name evidence="2" type="ORF">HR08_02500</name>
</gene>
<proteinExistence type="predicted"/>
<name>A0A0A2F8G8_9PORP</name>
<organism evidence="2 3">
    <name type="scientific">Porphyromonas gulae</name>
    <dbReference type="NCBI Taxonomy" id="111105"/>
    <lineage>
        <taxon>Bacteria</taxon>
        <taxon>Pseudomonadati</taxon>
        <taxon>Bacteroidota</taxon>
        <taxon>Bacteroidia</taxon>
        <taxon>Bacteroidales</taxon>
        <taxon>Porphyromonadaceae</taxon>
        <taxon>Porphyromonas</taxon>
    </lineage>
</organism>
<feature type="chain" id="PRO_5001987354" evidence="1">
    <location>
        <begin position="30"/>
        <end position="232"/>
    </location>
</feature>
<dbReference type="EMBL" id="JRAI01000015">
    <property type="protein sequence ID" value="KGN87288.1"/>
    <property type="molecule type" value="Genomic_DNA"/>
</dbReference>
<dbReference type="AlphaFoldDB" id="A0A0A2F8G8"/>
<dbReference type="Pfam" id="PF05643">
    <property type="entry name" value="GNA1162-like"/>
    <property type="match status" value="1"/>
</dbReference>
<keyword evidence="2" id="KW-0449">Lipoprotein</keyword>
<sequence length="232" mass="25520">MRMPIRAAFSRTIALCALLSLSMAGSGYAQESIKKVVYSKMYEESPVAILIMPPINETNHVEAQDYFFSTLTMPLVEKGFYVFSPYLAMELLRQESAGDAEQFLEGNLKPFYDVFQADAVLFTIIKNWSKAALVSTVSVQVEYILRSAKTNEELFRRSADVSVDCSISSGNGILIDMLANSLATAATDKVVAARKANAFILQDMPHGKYSPKGGRDGADRVGAQHLTRITVK</sequence>
<dbReference type="OrthoDB" id="1014694at2"/>
<feature type="signal peptide" evidence="1">
    <location>
        <begin position="1"/>
        <end position="29"/>
    </location>
</feature>
<dbReference type="RefSeq" id="WP_039420258.1">
    <property type="nucleotide sequence ID" value="NZ_JRAI01000015.1"/>
</dbReference>
<dbReference type="InterPro" id="IPR008517">
    <property type="entry name" value="GNA1162-like"/>
</dbReference>
<protein>
    <submittedName>
        <fullName evidence="2">Bacterial lipoprotein</fullName>
    </submittedName>
</protein>
<dbReference type="Gene3D" id="3.40.50.10610">
    <property type="entry name" value="ABC-type transport auxiliary lipoprotein component"/>
    <property type="match status" value="1"/>
</dbReference>
<dbReference type="eggNOG" id="COG4380">
    <property type="taxonomic scope" value="Bacteria"/>
</dbReference>
<dbReference type="STRING" id="111105.HR09_03200"/>
<keyword evidence="1" id="KW-0732">Signal</keyword>